<proteinExistence type="predicted"/>
<dbReference type="AlphaFoldDB" id="A0A6H5HXL9"/>
<gene>
    <name evidence="1" type="ORF">TBRA_LOCUS614</name>
</gene>
<dbReference type="EMBL" id="CADCXV010000147">
    <property type="protein sequence ID" value="CAB0028444.1"/>
    <property type="molecule type" value="Genomic_DNA"/>
</dbReference>
<accession>A0A6H5HXL9</accession>
<evidence type="ECO:0000313" key="1">
    <source>
        <dbReference type="EMBL" id="CAB0028444.1"/>
    </source>
</evidence>
<organism evidence="1 2">
    <name type="scientific">Trichogramma brassicae</name>
    <dbReference type="NCBI Taxonomy" id="86971"/>
    <lineage>
        <taxon>Eukaryota</taxon>
        <taxon>Metazoa</taxon>
        <taxon>Ecdysozoa</taxon>
        <taxon>Arthropoda</taxon>
        <taxon>Hexapoda</taxon>
        <taxon>Insecta</taxon>
        <taxon>Pterygota</taxon>
        <taxon>Neoptera</taxon>
        <taxon>Endopterygota</taxon>
        <taxon>Hymenoptera</taxon>
        <taxon>Apocrita</taxon>
        <taxon>Proctotrupomorpha</taxon>
        <taxon>Chalcidoidea</taxon>
        <taxon>Trichogrammatidae</taxon>
        <taxon>Trichogramma</taxon>
    </lineage>
</organism>
<evidence type="ECO:0000313" key="2">
    <source>
        <dbReference type="Proteomes" id="UP000479190"/>
    </source>
</evidence>
<dbReference type="Proteomes" id="UP000479190">
    <property type="component" value="Unassembled WGS sequence"/>
</dbReference>
<reference evidence="1 2" key="1">
    <citation type="submission" date="2020-02" db="EMBL/GenBank/DDBJ databases">
        <authorList>
            <person name="Ferguson B K."/>
        </authorList>
    </citation>
    <scope>NUCLEOTIDE SEQUENCE [LARGE SCALE GENOMIC DNA]</scope>
</reference>
<keyword evidence="2" id="KW-1185">Reference proteome</keyword>
<sequence length="158" mass="18646">MPKFYNVFQSTLIRASGAMIVVERLEKRGYELKRSDALIIMNYFARCKLMEKSVDFIQHLRSHHTFTTRQREESSFRSRSYDRRIYVPGNSGVYSLPNWPTLNYEPYNNQLSNDNYLHNYYAPAGRMVPDYSQPPVPDNDRQRTKLSLHDLISFNPKG</sequence>
<name>A0A6H5HXL9_9HYME</name>
<protein>
    <submittedName>
        <fullName evidence="1">Uncharacterized protein</fullName>
    </submittedName>
</protein>